<reference evidence="1 2" key="1">
    <citation type="submission" date="2022-07" db="EMBL/GenBank/DDBJ databases">
        <title>Methylomonas rivi sp. nov., Methylomonas rosea sp. nov., Methylomonas aureus sp. nov. and Methylomonas subterranea sp. nov., four novel methanotrophs isolated from a freshwater creek and the deep terrestrial subsurface.</title>
        <authorList>
            <person name="Abin C."/>
            <person name="Sankaranarayanan K."/>
            <person name="Garner C."/>
            <person name="Sindelar R."/>
            <person name="Kotary K."/>
            <person name="Garner R."/>
            <person name="Barclay S."/>
            <person name="Lawson P."/>
            <person name="Krumholz L."/>
        </authorList>
    </citation>
    <scope>NUCLEOTIDE SEQUENCE [LARGE SCALE GENOMIC DNA]</scope>
    <source>
        <strain evidence="1 2">WSC-7</strain>
    </source>
</reference>
<dbReference type="RefSeq" id="WP_256608319.1">
    <property type="nucleotide sequence ID" value="NZ_JANIBL010000073.1"/>
</dbReference>
<dbReference type="Proteomes" id="UP001524570">
    <property type="component" value="Unassembled WGS sequence"/>
</dbReference>
<dbReference type="EMBL" id="JANIBL010000073">
    <property type="protein sequence ID" value="MCQ8119465.1"/>
    <property type="molecule type" value="Genomic_DNA"/>
</dbReference>
<evidence type="ECO:0000313" key="1">
    <source>
        <dbReference type="EMBL" id="MCQ8119465.1"/>
    </source>
</evidence>
<keyword evidence="2" id="KW-1185">Reference proteome</keyword>
<accession>A0ABT1TXH6</accession>
<proteinExistence type="predicted"/>
<evidence type="ECO:0008006" key="3">
    <source>
        <dbReference type="Google" id="ProtNLM"/>
    </source>
</evidence>
<name>A0ABT1TXH6_9GAMM</name>
<protein>
    <recommendedName>
        <fullName evidence="3">SPOR domain-containing protein</fullName>
    </recommendedName>
</protein>
<comment type="caution">
    <text evidence="1">The sequence shown here is derived from an EMBL/GenBank/DDBJ whole genome shotgun (WGS) entry which is preliminary data.</text>
</comment>
<sequence>MLSIDNVSKVVSVAKDAVSVFRDFSLLFLIILLVLFPRELNQLLVEAGFEEGSIVGMKWKAKVSEQDKEIINAQSLIDDLKDANLRLLNVVSDIRPLIKDESVISALNSLQESNRSILNEANTIQSNLKKITSENSELIDKSMANKSDVKWGVVFGGDNSLEYALDEIKKAKNNLGLDIGKIYLRQGSYRSVIPSVDRQQAEYFLSILKKQRNDSYIVNMDKWCNNHKYQEKYIQCL</sequence>
<evidence type="ECO:0000313" key="2">
    <source>
        <dbReference type="Proteomes" id="UP001524570"/>
    </source>
</evidence>
<organism evidence="1 2">
    <name type="scientific">Methylomonas rosea</name>
    <dbReference type="NCBI Taxonomy" id="2952227"/>
    <lineage>
        <taxon>Bacteria</taxon>
        <taxon>Pseudomonadati</taxon>
        <taxon>Pseudomonadota</taxon>
        <taxon>Gammaproteobacteria</taxon>
        <taxon>Methylococcales</taxon>
        <taxon>Methylococcaceae</taxon>
        <taxon>Methylomonas</taxon>
    </lineage>
</organism>
<gene>
    <name evidence="1" type="ORF">NP589_18715</name>
</gene>